<dbReference type="GO" id="GO:0016020">
    <property type="term" value="C:membrane"/>
    <property type="evidence" value="ECO:0007669"/>
    <property type="project" value="UniProtKB-SubCell"/>
</dbReference>
<evidence type="ECO:0000256" key="4">
    <source>
        <dbReference type="ARBA" id="ARBA00022989"/>
    </source>
</evidence>
<dbReference type="InterPro" id="IPR001734">
    <property type="entry name" value="Na/solute_symporter"/>
</dbReference>
<keyword evidence="4 6" id="KW-1133">Transmembrane helix</keyword>
<keyword evidence="3 6" id="KW-0812">Transmembrane</keyword>
<dbReference type="InterPro" id="IPR038377">
    <property type="entry name" value="Na/Glc_symporter_sf"/>
</dbReference>
<evidence type="ECO:0000256" key="1">
    <source>
        <dbReference type="ARBA" id="ARBA00004141"/>
    </source>
</evidence>
<protein>
    <recommendedName>
        <fullName evidence="8">Sodium:solute symporter family protein</fullName>
    </recommendedName>
</protein>
<organism evidence="7">
    <name type="scientific">marine sediment metagenome</name>
    <dbReference type="NCBI Taxonomy" id="412755"/>
    <lineage>
        <taxon>unclassified sequences</taxon>
        <taxon>metagenomes</taxon>
        <taxon>ecological metagenomes</taxon>
    </lineage>
</organism>
<feature type="non-terminal residue" evidence="7">
    <location>
        <position position="66"/>
    </location>
</feature>
<accession>X0WKD6</accession>
<proteinExistence type="inferred from homology"/>
<sequence length="66" mass="7181">MQDSNVLIYAIYLVVYILIMLGIGLYYATKSKSIDDYLVAGRSQGFWTITGTMVATTCGAAAFIGF</sequence>
<comment type="similarity">
    <text evidence="2">Belongs to the sodium:solute symporter (SSF) (TC 2.A.21) family.</text>
</comment>
<comment type="caution">
    <text evidence="7">The sequence shown here is derived from an EMBL/GenBank/DDBJ whole genome shotgun (WGS) entry which is preliminary data.</text>
</comment>
<name>X0WKD6_9ZZZZ</name>
<dbReference type="Gene3D" id="1.20.1730.10">
    <property type="entry name" value="Sodium/glucose cotransporter"/>
    <property type="match status" value="1"/>
</dbReference>
<comment type="subcellular location">
    <subcellularLocation>
        <location evidence="1">Membrane</location>
        <topology evidence="1">Multi-pass membrane protein</topology>
    </subcellularLocation>
</comment>
<evidence type="ECO:0000256" key="6">
    <source>
        <dbReference type="SAM" id="Phobius"/>
    </source>
</evidence>
<evidence type="ECO:0000256" key="2">
    <source>
        <dbReference type="ARBA" id="ARBA00006434"/>
    </source>
</evidence>
<feature type="transmembrane region" description="Helical" evidence="6">
    <location>
        <begin position="6"/>
        <end position="28"/>
    </location>
</feature>
<keyword evidence="5 6" id="KW-0472">Membrane</keyword>
<evidence type="ECO:0000256" key="5">
    <source>
        <dbReference type="ARBA" id="ARBA00023136"/>
    </source>
</evidence>
<evidence type="ECO:0000256" key="3">
    <source>
        <dbReference type="ARBA" id="ARBA00022692"/>
    </source>
</evidence>
<evidence type="ECO:0008006" key="8">
    <source>
        <dbReference type="Google" id="ProtNLM"/>
    </source>
</evidence>
<gene>
    <name evidence="7" type="ORF">S01H1_62884</name>
</gene>
<evidence type="ECO:0000313" key="7">
    <source>
        <dbReference type="EMBL" id="GAG31110.1"/>
    </source>
</evidence>
<reference evidence="7" key="1">
    <citation type="journal article" date="2014" name="Front. Microbiol.">
        <title>High frequency of phylogenetically diverse reductive dehalogenase-homologous genes in deep subseafloor sedimentary metagenomes.</title>
        <authorList>
            <person name="Kawai M."/>
            <person name="Futagami T."/>
            <person name="Toyoda A."/>
            <person name="Takaki Y."/>
            <person name="Nishi S."/>
            <person name="Hori S."/>
            <person name="Arai W."/>
            <person name="Tsubouchi T."/>
            <person name="Morono Y."/>
            <person name="Uchiyama I."/>
            <person name="Ito T."/>
            <person name="Fujiyama A."/>
            <person name="Inagaki F."/>
            <person name="Takami H."/>
        </authorList>
    </citation>
    <scope>NUCLEOTIDE SEQUENCE</scope>
    <source>
        <strain evidence="7">Expedition CK06-06</strain>
    </source>
</reference>
<dbReference type="EMBL" id="BARS01041334">
    <property type="protein sequence ID" value="GAG31110.1"/>
    <property type="molecule type" value="Genomic_DNA"/>
</dbReference>
<dbReference type="PROSITE" id="PS50283">
    <property type="entry name" value="NA_SOLUT_SYMP_3"/>
    <property type="match status" value="1"/>
</dbReference>
<dbReference type="GO" id="GO:0022857">
    <property type="term" value="F:transmembrane transporter activity"/>
    <property type="evidence" value="ECO:0007669"/>
    <property type="project" value="InterPro"/>
</dbReference>
<dbReference type="AlphaFoldDB" id="X0WKD6"/>